<sequence>MENLKYSYMMHWKLIPYKKIENFRDFYYIDRSNKAYFSDWDKIVKYHVGAGYKGIELMPFERHQMKTLFGSIQNFVDFIKERGLEGISGMFHGLGESFDRSQHKAMIEEAQEIIDDTYAFGGELINLCPVANYNRVGPLSTEQLKAIAEVVDEIGKRALDKGISVCLHNEFFCATNTENHNQFLEMTDPRYVFYCLDTAQVALMGIDPVEFYDKYHDRVKTFHLKDTASAPLPDSVRHSQDPEIQPDGHRWFWEPGEGDLDFKSLWKLLKKYNQKGWVTIETDGTPDLLASMVLTKWYIDHELSPIYK</sequence>
<reference evidence="2 3" key="1">
    <citation type="submission" date="2018-07" db="EMBL/GenBank/DDBJ databases">
        <title>Genomic Encyclopedia of Type Strains, Phase IV (KMG-IV): sequencing the most valuable type-strain genomes for metagenomic binning, comparative biology and taxonomic classification.</title>
        <authorList>
            <person name="Goeker M."/>
        </authorList>
    </citation>
    <scope>NUCLEOTIDE SEQUENCE [LARGE SCALE GENOMIC DNA]</scope>
    <source>
        <strain evidence="2 3">DSM 27016</strain>
    </source>
</reference>
<dbReference type="Pfam" id="PF01261">
    <property type="entry name" value="AP_endonuc_2"/>
    <property type="match status" value="1"/>
</dbReference>
<dbReference type="EMBL" id="QPJT01000012">
    <property type="protein sequence ID" value="RCX16049.1"/>
    <property type="molecule type" value="Genomic_DNA"/>
</dbReference>
<organism evidence="2 3">
    <name type="scientific">Anaerobacterium chartisolvens</name>
    <dbReference type="NCBI Taxonomy" id="1297424"/>
    <lineage>
        <taxon>Bacteria</taxon>
        <taxon>Bacillati</taxon>
        <taxon>Bacillota</taxon>
        <taxon>Clostridia</taxon>
        <taxon>Eubacteriales</taxon>
        <taxon>Oscillospiraceae</taxon>
        <taxon>Anaerobacterium</taxon>
    </lineage>
</organism>
<dbReference type="PANTHER" id="PTHR12110">
    <property type="entry name" value="HYDROXYPYRUVATE ISOMERASE"/>
    <property type="match status" value="1"/>
</dbReference>
<accession>A0A369B3E4</accession>
<proteinExistence type="predicted"/>
<dbReference type="RefSeq" id="WP_114297977.1">
    <property type="nucleotide sequence ID" value="NZ_QPJT01000012.1"/>
</dbReference>
<name>A0A369B3E4_9FIRM</name>
<dbReference type="Proteomes" id="UP000253034">
    <property type="component" value="Unassembled WGS sequence"/>
</dbReference>
<feature type="domain" description="Xylose isomerase-like TIM barrel" evidence="1">
    <location>
        <begin position="50"/>
        <end position="283"/>
    </location>
</feature>
<evidence type="ECO:0000313" key="3">
    <source>
        <dbReference type="Proteomes" id="UP000253034"/>
    </source>
</evidence>
<dbReference type="InterPro" id="IPR036237">
    <property type="entry name" value="Xyl_isomerase-like_sf"/>
</dbReference>
<dbReference type="Gene3D" id="3.20.20.150">
    <property type="entry name" value="Divalent-metal-dependent TIM barrel enzymes"/>
    <property type="match status" value="1"/>
</dbReference>
<keyword evidence="3" id="KW-1185">Reference proteome</keyword>
<dbReference type="InterPro" id="IPR050312">
    <property type="entry name" value="IolE/XylAMocC-like"/>
</dbReference>
<evidence type="ECO:0000313" key="2">
    <source>
        <dbReference type="EMBL" id="RCX16049.1"/>
    </source>
</evidence>
<comment type="caution">
    <text evidence="2">The sequence shown here is derived from an EMBL/GenBank/DDBJ whole genome shotgun (WGS) entry which is preliminary data.</text>
</comment>
<dbReference type="AlphaFoldDB" id="A0A369B3E4"/>
<gene>
    <name evidence="2" type="ORF">DFR58_11230</name>
</gene>
<dbReference type="PANTHER" id="PTHR12110:SF41">
    <property type="entry name" value="INOSOSE DEHYDRATASE"/>
    <property type="match status" value="1"/>
</dbReference>
<dbReference type="InterPro" id="IPR013022">
    <property type="entry name" value="Xyl_isomerase-like_TIM-brl"/>
</dbReference>
<dbReference type="SUPFAM" id="SSF51658">
    <property type="entry name" value="Xylose isomerase-like"/>
    <property type="match status" value="1"/>
</dbReference>
<dbReference type="OrthoDB" id="9779184at2"/>
<evidence type="ECO:0000259" key="1">
    <source>
        <dbReference type="Pfam" id="PF01261"/>
    </source>
</evidence>
<protein>
    <submittedName>
        <fullName evidence="2">Inosose dehydratase</fullName>
    </submittedName>
</protein>